<gene>
    <name evidence="3" type="ORF">Ga0061061_1085</name>
</gene>
<feature type="region of interest" description="Disordered" evidence="1">
    <location>
        <begin position="40"/>
        <end position="62"/>
    </location>
</feature>
<comment type="caution">
    <text evidence="3">The sequence shown here is derived from an EMBL/GenBank/DDBJ whole genome shotgun (WGS) entry which is preliminary data.</text>
</comment>
<reference evidence="3 4" key="1">
    <citation type="submission" date="2015-08" db="EMBL/GenBank/DDBJ databases">
        <authorList>
            <person name="Varghese N."/>
        </authorList>
    </citation>
    <scope>NUCLEOTIDE SEQUENCE [LARGE SCALE GENOMIC DNA]</scope>
    <source>
        <strain evidence="3 4">DSM 18167</strain>
    </source>
</reference>
<feature type="region of interest" description="Disordered" evidence="1">
    <location>
        <begin position="1"/>
        <end position="22"/>
    </location>
</feature>
<dbReference type="EMBL" id="CYHC01000008">
    <property type="protein sequence ID" value="CUA89380.1"/>
    <property type="molecule type" value="Genomic_DNA"/>
</dbReference>
<accession>A0ABM9U6V6</accession>
<keyword evidence="3" id="KW-0378">Hydrolase</keyword>
<evidence type="ECO:0000259" key="2">
    <source>
        <dbReference type="Pfam" id="PF04480"/>
    </source>
</evidence>
<keyword evidence="4" id="KW-1185">Reference proteome</keyword>
<organism evidence="3 4">
    <name type="scientific">Chelatococcus sambhunathii</name>
    <dbReference type="NCBI Taxonomy" id="363953"/>
    <lineage>
        <taxon>Bacteria</taxon>
        <taxon>Pseudomonadati</taxon>
        <taxon>Pseudomonadota</taxon>
        <taxon>Alphaproteobacteria</taxon>
        <taxon>Hyphomicrobiales</taxon>
        <taxon>Chelatococcaceae</taxon>
        <taxon>Chelatococcus</taxon>
    </lineage>
</organism>
<evidence type="ECO:0000313" key="3">
    <source>
        <dbReference type="EMBL" id="CUA89380.1"/>
    </source>
</evidence>
<dbReference type="CDD" id="cd01038">
    <property type="entry name" value="Endonuclease_DUF559"/>
    <property type="match status" value="1"/>
</dbReference>
<dbReference type="InterPro" id="IPR011335">
    <property type="entry name" value="Restrct_endonuc-II-like"/>
</dbReference>
<sequence length="189" mass="21048">MMAEAGMVLPSPPSWGRAGEGGRYRRSKASIWMARGFPPSLTLPHEGGGDPREDIGVRNGQRDRARRLRRDLTPAERKLWHALTVHRFHGLHVRRQAPVGRYIVDFVCHEARLVIEVDGAQHGFEVRSAADAARDTWLEQQGYRVLRFWNGQVLNEFDSVLDTILAAVAHRHPSSVSRLTEGGSGGAVS</sequence>
<name>A0ABM9U6V6_9HYPH</name>
<dbReference type="Proteomes" id="UP000182178">
    <property type="component" value="Unassembled WGS sequence"/>
</dbReference>
<feature type="domain" description="DUF559" evidence="2">
    <location>
        <begin position="61"/>
        <end position="168"/>
    </location>
</feature>
<dbReference type="SUPFAM" id="SSF52980">
    <property type="entry name" value="Restriction endonuclease-like"/>
    <property type="match status" value="1"/>
</dbReference>
<evidence type="ECO:0000313" key="4">
    <source>
        <dbReference type="Proteomes" id="UP000182178"/>
    </source>
</evidence>
<keyword evidence="3" id="KW-0255">Endonuclease</keyword>
<keyword evidence="3" id="KW-0540">Nuclease</keyword>
<dbReference type="Gene3D" id="3.40.960.10">
    <property type="entry name" value="VSR Endonuclease"/>
    <property type="match status" value="1"/>
</dbReference>
<dbReference type="InterPro" id="IPR047216">
    <property type="entry name" value="Endonuclease_DUF559_bact"/>
</dbReference>
<dbReference type="InterPro" id="IPR007569">
    <property type="entry name" value="DUF559"/>
</dbReference>
<dbReference type="Pfam" id="PF04480">
    <property type="entry name" value="DUF559"/>
    <property type="match status" value="1"/>
</dbReference>
<evidence type="ECO:0000256" key="1">
    <source>
        <dbReference type="SAM" id="MobiDB-lite"/>
    </source>
</evidence>
<proteinExistence type="predicted"/>
<dbReference type="PANTHER" id="PTHR38590">
    <property type="entry name" value="BLL0828 PROTEIN"/>
    <property type="match status" value="1"/>
</dbReference>
<feature type="compositionally biased region" description="Basic and acidic residues" evidence="1">
    <location>
        <begin position="47"/>
        <end position="62"/>
    </location>
</feature>
<protein>
    <submittedName>
        <fullName evidence="3">Very-short-patch-repair endonuclease</fullName>
    </submittedName>
</protein>
<dbReference type="GO" id="GO:0004519">
    <property type="term" value="F:endonuclease activity"/>
    <property type="evidence" value="ECO:0007669"/>
    <property type="project" value="UniProtKB-KW"/>
</dbReference>
<dbReference type="PANTHER" id="PTHR38590:SF1">
    <property type="entry name" value="BLL0828 PROTEIN"/>
    <property type="match status" value="1"/>
</dbReference>